<evidence type="ECO:0000313" key="5">
    <source>
        <dbReference type="Proteomes" id="UP000183868"/>
    </source>
</evidence>
<dbReference type="Proteomes" id="UP000004671">
    <property type="component" value="Chromosome"/>
</dbReference>
<accession>H1XNU8</accession>
<keyword evidence="1" id="KW-0472">Membrane</keyword>
<dbReference type="EMBL" id="CM001402">
    <property type="protein sequence ID" value="EHO39888.1"/>
    <property type="molecule type" value="Genomic_DNA"/>
</dbReference>
<keyword evidence="4" id="KW-1185">Reference proteome</keyword>
<reference evidence="2 5" key="2">
    <citation type="submission" date="2016-11" db="EMBL/GenBank/DDBJ databases">
        <title>Genomic analysis of Caldithrix abyssi and proposal of a novel bacterial phylum Caldithrichaeota.</title>
        <authorList>
            <person name="Kublanov I."/>
            <person name="Sigalova O."/>
            <person name="Gavrilov S."/>
            <person name="Lebedinsky A."/>
            <person name="Ivanova N."/>
            <person name="Daum C."/>
            <person name="Reddy T."/>
            <person name="Klenk H.P."/>
            <person name="Goker M."/>
            <person name="Reva O."/>
            <person name="Miroshnichenko M."/>
            <person name="Kyprides N."/>
            <person name="Woyke T."/>
            <person name="Gelfand M."/>
        </authorList>
    </citation>
    <scope>NUCLEOTIDE SEQUENCE [LARGE SCALE GENOMIC DNA]</scope>
    <source>
        <strain evidence="2 5">LF13</strain>
    </source>
</reference>
<dbReference type="AlphaFoldDB" id="H1XNU8"/>
<sequence>MQQNKKKRKLAQDIHRAFQIAAPLLSIVYVLMGGVLFFGYLGNLLDQKWDSSPFGVVTGVFMGFGLGIYNMIKVLQHSNRK</sequence>
<dbReference type="PaxDb" id="880073-Calab_0239"/>
<reference evidence="3 4" key="1">
    <citation type="submission" date="2011-09" db="EMBL/GenBank/DDBJ databases">
        <title>The permanent draft genome of Caldithrix abyssi DSM 13497.</title>
        <authorList>
            <consortium name="US DOE Joint Genome Institute (JGI-PGF)"/>
            <person name="Lucas S."/>
            <person name="Han J."/>
            <person name="Lapidus A."/>
            <person name="Bruce D."/>
            <person name="Goodwin L."/>
            <person name="Pitluck S."/>
            <person name="Peters L."/>
            <person name="Kyrpides N."/>
            <person name="Mavromatis K."/>
            <person name="Ivanova N."/>
            <person name="Mikhailova N."/>
            <person name="Chertkov O."/>
            <person name="Detter J.C."/>
            <person name="Tapia R."/>
            <person name="Han C."/>
            <person name="Land M."/>
            <person name="Hauser L."/>
            <person name="Markowitz V."/>
            <person name="Cheng J.-F."/>
            <person name="Hugenholtz P."/>
            <person name="Woyke T."/>
            <person name="Wu D."/>
            <person name="Spring S."/>
            <person name="Brambilla E."/>
            <person name="Klenk H.-P."/>
            <person name="Eisen J.A."/>
        </authorList>
    </citation>
    <scope>NUCLEOTIDE SEQUENCE [LARGE SCALE GENOMIC DNA]</scope>
    <source>
        <strain evidence="3 4">DSM 13497</strain>
    </source>
</reference>
<feature type="transmembrane region" description="Helical" evidence="1">
    <location>
        <begin position="20"/>
        <end position="41"/>
    </location>
</feature>
<dbReference type="Pfam" id="PF09527">
    <property type="entry name" value="ATPase_gene1"/>
    <property type="match status" value="1"/>
</dbReference>
<organism evidence="3 4">
    <name type="scientific">Caldithrix abyssi DSM 13497</name>
    <dbReference type="NCBI Taxonomy" id="880073"/>
    <lineage>
        <taxon>Bacteria</taxon>
        <taxon>Pseudomonadati</taxon>
        <taxon>Calditrichota</taxon>
        <taxon>Calditrichia</taxon>
        <taxon>Calditrichales</taxon>
        <taxon>Calditrichaceae</taxon>
        <taxon>Caldithrix</taxon>
    </lineage>
</organism>
<evidence type="ECO:0000256" key="1">
    <source>
        <dbReference type="SAM" id="Phobius"/>
    </source>
</evidence>
<dbReference type="RefSeq" id="WP_006926787.1">
    <property type="nucleotide sequence ID" value="NZ_CM001402.1"/>
</dbReference>
<feature type="transmembrane region" description="Helical" evidence="1">
    <location>
        <begin position="53"/>
        <end position="72"/>
    </location>
</feature>
<keyword evidence="1" id="KW-0812">Transmembrane</keyword>
<dbReference type="InterPro" id="IPR032820">
    <property type="entry name" value="ATPase_put"/>
</dbReference>
<keyword evidence="1" id="KW-1133">Transmembrane helix</keyword>
<dbReference type="HOGENOM" id="CLU_2567379_0_0_0"/>
<protein>
    <submittedName>
        <fullName evidence="2">F0F1-ATPase subunit Ca2+/Mg2+ transporter</fullName>
    </submittedName>
</protein>
<name>H1XNU8_CALAY</name>
<dbReference type="EMBL" id="CP018099">
    <property type="protein sequence ID" value="APF19783.1"/>
    <property type="molecule type" value="Genomic_DNA"/>
</dbReference>
<gene>
    <name evidence="2" type="ORF">Cabys_3035</name>
    <name evidence="3" type="ORF">Calab_0239</name>
</gene>
<dbReference type="STRING" id="880073.Cabys_3035"/>
<dbReference type="KEGG" id="caby:Cabys_3035"/>
<evidence type="ECO:0000313" key="2">
    <source>
        <dbReference type="EMBL" id="APF19783.1"/>
    </source>
</evidence>
<evidence type="ECO:0000313" key="4">
    <source>
        <dbReference type="Proteomes" id="UP000004671"/>
    </source>
</evidence>
<proteinExistence type="predicted"/>
<dbReference type="InParanoid" id="H1XNU8"/>
<dbReference type="Proteomes" id="UP000183868">
    <property type="component" value="Chromosome"/>
</dbReference>
<evidence type="ECO:0000313" key="3">
    <source>
        <dbReference type="EMBL" id="EHO39888.1"/>
    </source>
</evidence>